<dbReference type="EMBL" id="MLIQ01000011">
    <property type="protein sequence ID" value="OHU60158.1"/>
    <property type="molecule type" value="Genomic_DNA"/>
</dbReference>
<dbReference type="InterPro" id="IPR036188">
    <property type="entry name" value="FAD/NAD-bd_sf"/>
</dbReference>
<protein>
    <submittedName>
        <fullName evidence="2">Monooxygenase</fullName>
    </submittedName>
</protein>
<sequence>MTTIDSPAHAALPTGGGLHSDVIVIGAGFAGIGFAIKFKEAGFHDFVILDEADGPGGTWHWNTYPGIAVDIPSFSYQFSFEKRRDWSRSYAPGQELKRYAEQCVAKYGLAQHIQFGTSVLSASWDGAANLWRVATADGAERTCRYVVSASGVLTRPNNPDIPGVEAFAGIKMHTARWDHDQDLRGKRVGIIGTGASAVQIIPSIAGEVEHLTVFQRTPIWCMPKPDFALSAPFRWALRRVPGAQQATRLASQAFVEATFPIPAHYDRILRVRPLAEKLGRAYLRSQVHDPEVRAKLTPQYGLGCKRPSFHNGYLATFNRPNVLLETASITEIGADAVHTSDGAQHRLDVLILATGFKVMDPENMPTYELRGVGGLSLRDKWSNERLQAYEGVSVPQFPNHFNIFGPYGYNGSSYFALIEAQTAHIIRVLSHARKVGAERVEVTQEANDRFFQEMLSRRHNQIFWQDSCASANSYYFDKNGDVPLRPTTTLESAIRSRRFNLDDYSFRGRARTSAEPSARRAHSTPAANANIAT</sequence>
<gene>
    <name evidence="2" type="ORF">BKG82_06670</name>
</gene>
<name>A0A1S1LTI6_MYCCH</name>
<dbReference type="AlphaFoldDB" id="A0A1S1LTI6"/>
<evidence type="ECO:0000256" key="1">
    <source>
        <dbReference type="SAM" id="MobiDB-lite"/>
    </source>
</evidence>
<dbReference type="Gene3D" id="3.50.50.60">
    <property type="entry name" value="FAD/NAD(P)-binding domain"/>
    <property type="match status" value="2"/>
</dbReference>
<dbReference type="InterPro" id="IPR051209">
    <property type="entry name" value="FAD-bind_Monooxygenase_sf"/>
</dbReference>
<dbReference type="GO" id="GO:0004497">
    <property type="term" value="F:monooxygenase activity"/>
    <property type="evidence" value="ECO:0007669"/>
    <property type="project" value="UniProtKB-KW"/>
</dbReference>
<dbReference type="PANTHER" id="PTHR42877:SF4">
    <property type="entry name" value="FAD_NAD(P)-BINDING DOMAIN-CONTAINING PROTEIN-RELATED"/>
    <property type="match status" value="1"/>
</dbReference>
<keyword evidence="2" id="KW-0560">Oxidoreductase</keyword>
<dbReference type="PANTHER" id="PTHR42877">
    <property type="entry name" value="L-ORNITHINE N(5)-MONOOXYGENASE-RELATED"/>
    <property type="match status" value="1"/>
</dbReference>
<feature type="region of interest" description="Disordered" evidence="1">
    <location>
        <begin position="510"/>
        <end position="533"/>
    </location>
</feature>
<organism evidence="2 3">
    <name type="scientific">Mycobacteroides chelonae</name>
    <name type="common">Mycobacterium chelonae</name>
    <dbReference type="NCBI Taxonomy" id="1774"/>
    <lineage>
        <taxon>Bacteria</taxon>
        <taxon>Bacillati</taxon>
        <taxon>Actinomycetota</taxon>
        <taxon>Actinomycetes</taxon>
        <taxon>Mycobacteriales</taxon>
        <taxon>Mycobacteriaceae</taxon>
        <taxon>Mycobacteroides</taxon>
    </lineage>
</organism>
<proteinExistence type="predicted"/>
<evidence type="ECO:0000313" key="3">
    <source>
        <dbReference type="Proteomes" id="UP000180043"/>
    </source>
</evidence>
<dbReference type="Pfam" id="PF13738">
    <property type="entry name" value="Pyr_redox_3"/>
    <property type="match status" value="1"/>
</dbReference>
<keyword evidence="2" id="KW-0503">Monooxygenase</keyword>
<reference evidence="2 3" key="1">
    <citation type="submission" date="2016-10" db="EMBL/GenBank/DDBJ databases">
        <title>Evaluation of Human, Veterinary and Environmental Mycobacterium chelonae Isolates by Core Genome Phylogenomic Analysis, Targeted Gene Comparison, and Anti-microbial Susceptibility Patterns: A Tale of Mistaken Identities.</title>
        <authorList>
            <person name="Fogelson S.B."/>
            <person name="Camus A.C."/>
            <person name="Lorenz W."/>
            <person name="Vasireddy R."/>
            <person name="Vasireddy S."/>
            <person name="Smith T."/>
            <person name="Brown-Elliott B.A."/>
            <person name="Wallace R.J.Jr."/>
            <person name="Hasan N.A."/>
            <person name="Reischl U."/>
            <person name="Sanchez S."/>
        </authorList>
    </citation>
    <scope>NUCLEOTIDE SEQUENCE [LARGE SCALE GENOMIC DNA]</scope>
    <source>
        <strain evidence="2 3">15515</strain>
    </source>
</reference>
<accession>A0A1S1LTI6</accession>
<dbReference type="SUPFAM" id="SSF51905">
    <property type="entry name" value="FAD/NAD(P)-binding domain"/>
    <property type="match status" value="2"/>
</dbReference>
<dbReference type="Proteomes" id="UP000180043">
    <property type="component" value="Unassembled WGS sequence"/>
</dbReference>
<comment type="caution">
    <text evidence="2">The sequence shown here is derived from an EMBL/GenBank/DDBJ whole genome shotgun (WGS) entry which is preliminary data.</text>
</comment>
<evidence type="ECO:0000313" key="2">
    <source>
        <dbReference type="EMBL" id="OHU60158.1"/>
    </source>
</evidence>